<dbReference type="InterPro" id="IPR002197">
    <property type="entry name" value="HTH_Fis"/>
</dbReference>
<evidence type="ECO:0000256" key="6">
    <source>
        <dbReference type="SAM" id="Phobius"/>
    </source>
</evidence>
<name>A0A0H3DP18_EDWTF</name>
<dbReference type="InterPro" id="IPR003593">
    <property type="entry name" value="AAA+_ATPase"/>
</dbReference>
<dbReference type="Pfam" id="PF02954">
    <property type="entry name" value="HTH_8"/>
    <property type="match status" value="1"/>
</dbReference>
<keyword evidence="5" id="KW-0804">Transcription</keyword>
<dbReference type="InterPro" id="IPR025943">
    <property type="entry name" value="Sigma_54_int_dom_ATP-bd_2"/>
</dbReference>
<organism evidence="8 9">
    <name type="scientific">Edwardsiella tarda (strain FL6-60)</name>
    <dbReference type="NCBI Taxonomy" id="718251"/>
    <lineage>
        <taxon>Bacteria</taxon>
        <taxon>Pseudomonadati</taxon>
        <taxon>Pseudomonadota</taxon>
        <taxon>Gammaproteobacteria</taxon>
        <taxon>Enterobacterales</taxon>
        <taxon>Hafniaceae</taxon>
        <taxon>Edwardsiella</taxon>
    </lineage>
</organism>
<feature type="transmembrane region" description="Helical" evidence="6">
    <location>
        <begin position="114"/>
        <end position="134"/>
    </location>
</feature>
<dbReference type="Pfam" id="PF25601">
    <property type="entry name" value="AAA_lid_14"/>
    <property type="match status" value="1"/>
</dbReference>
<keyword evidence="6" id="KW-0812">Transmembrane</keyword>
<dbReference type="Proteomes" id="UP000002230">
    <property type="component" value="Chromosome"/>
</dbReference>
<dbReference type="SMART" id="SM00382">
    <property type="entry name" value="AAA"/>
    <property type="match status" value="1"/>
</dbReference>
<dbReference type="Gene3D" id="1.10.8.60">
    <property type="match status" value="1"/>
</dbReference>
<evidence type="ECO:0000256" key="4">
    <source>
        <dbReference type="ARBA" id="ARBA00023125"/>
    </source>
</evidence>
<reference evidence="8 9" key="2">
    <citation type="journal article" date="2011" name="BMC Immunol.">
        <title>Comparison of static immersion and intravenous injection systems for exposure of zebrafish embryos to the natural pathogen Edwardsiella tarda.</title>
        <authorList>
            <person name="van Soest J.J."/>
            <person name="Stockhammer O.W."/>
            <person name="Ordas A."/>
            <person name="Bloemberg G.V."/>
            <person name="Spaink H.P."/>
            <person name="Meijer A.H."/>
        </authorList>
    </citation>
    <scope>NUCLEOTIDE SEQUENCE [LARGE SCALE GENOMIC DNA]</scope>
    <source>
        <strain evidence="8 9">FL6-60</strain>
    </source>
</reference>
<evidence type="ECO:0000313" key="9">
    <source>
        <dbReference type="Proteomes" id="UP000002230"/>
    </source>
</evidence>
<dbReference type="InterPro" id="IPR025944">
    <property type="entry name" value="Sigma_54_int_dom_CS"/>
</dbReference>
<dbReference type="InterPro" id="IPR025662">
    <property type="entry name" value="Sigma_54_int_dom_ATP-bd_1"/>
</dbReference>
<dbReference type="Gene3D" id="3.40.50.300">
    <property type="entry name" value="P-loop containing nucleotide triphosphate hydrolases"/>
    <property type="match status" value="1"/>
</dbReference>
<dbReference type="GO" id="GO:0006355">
    <property type="term" value="P:regulation of DNA-templated transcription"/>
    <property type="evidence" value="ECO:0007669"/>
    <property type="project" value="InterPro"/>
</dbReference>
<dbReference type="CDD" id="cd00009">
    <property type="entry name" value="AAA"/>
    <property type="match status" value="1"/>
</dbReference>
<keyword evidence="9" id="KW-1185">Reference proteome</keyword>
<dbReference type="SUPFAM" id="SSF46689">
    <property type="entry name" value="Homeodomain-like"/>
    <property type="match status" value="1"/>
</dbReference>
<keyword evidence="1" id="KW-0547">Nucleotide-binding</keyword>
<feature type="domain" description="Sigma-54 factor interaction" evidence="7">
    <location>
        <begin position="165"/>
        <end position="392"/>
    </location>
</feature>
<dbReference type="PROSITE" id="PS00675">
    <property type="entry name" value="SIGMA54_INTERACT_1"/>
    <property type="match status" value="1"/>
</dbReference>
<evidence type="ECO:0000256" key="2">
    <source>
        <dbReference type="ARBA" id="ARBA00022840"/>
    </source>
</evidence>
<keyword evidence="3" id="KW-0805">Transcription regulation</keyword>
<evidence type="ECO:0000256" key="1">
    <source>
        <dbReference type="ARBA" id="ARBA00022741"/>
    </source>
</evidence>
<dbReference type="PRINTS" id="PR01590">
    <property type="entry name" value="HTHFIS"/>
</dbReference>
<protein>
    <submittedName>
        <fullName evidence="8">Sigma54 specific transcriptional regulator</fullName>
    </submittedName>
</protein>
<dbReference type="EMBL" id="CP002154">
    <property type="protein sequence ID" value="ADM41014.1"/>
    <property type="molecule type" value="Genomic_DNA"/>
</dbReference>
<dbReference type="PROSITE" id="PS50045">
    <property type="entry name" value="SIGMA54_INTERACT_4"/>
    <property type="match status" value="1"/>
</dbReference>
<keyword evidence="2" id="KW-0067">ATP-binding</keyword>
<evidence type="ECO:0000259" key="7">
    <source>
        <dbReference type="PROSITE" id="PS50045"/>
    </source>
</evidence>
<keyword evidence="6" id="KW-0472">Membrane</keyword>
<dbReference type="Pfam" id="PF00158">
    <property type="entry name" value="Sigma54_activat"/>
    <property type="match status" value="1"/>
</dbReference>
<dbReference type="PANTHER" id="PTHR32071">
    <property type="entry name" value="TRANSCRIPTIONAL REGULATORY PROTEIN"/>
    <property type="match status" value="1"/>
</dbReference>
<dbReference type="PROSITE" id="PS00688">
    <property type="entry name" value="SIGMA54_INTERACT_3"/>
    <property type="match status" value="1"/>
</dbReference>
<evidence type="ECO:0000313" key="8">
    <source>
        <dbReference type="EMBL" id="ADM41014.1"/>
    </source>
</evidence>
<dbReference type="InterPro" id="IPR009057">
    <property type="entry name" value="Homeodomain-like_sf"/>
</dbReference>
<gene>
    <name evidence="8" type="ordered locus">ETAF_0895</name>
</gene>
<dbReference type="KEGG" id="etd:ETAF_0895"/>
<dbReference type="Gene3D" id="1.10.10.60">
    <property type="entry name" value="Homeodomain-like"/>
    <property type="match status" value="1"/>
</dbReference>
<keyword evidence="4" id="KW-0238">DNA-binding</keyword>
<dbReference type="InterPro" id="IPR058031">
    <property type="entry name" value="AAA_lid_NorR"/>
</dbReference>
<sequence length="463" mass="50895">MPDTAADRALSACKNAAELSPLLTDSLLCEWLAQMNALGAGIAIMRPDLRLLHTVGADFPPAVWRAEALAASAAAQITPAHPVAWLSPAEHPPHDLQDQASYAWLHTPSTGESAYILLILLPASLYSPVFLLMMHHFRRRLSPSGAVALPAPPLDQGEPARQDGLIGQAPAFLRAWRTMLRVAGGSSSIMLSGESGTGKELFARAIHRHSPRAARPFIAINCSAIPSGLISSELFGYREGAFTGARRGGASGQFEAAHGGTLLLDEIGELPLDAQAILLRVLEERTVVRLGDTRGIPIDVRIITATNRDLRQMVRERTFRQDLYYRLNVIPIVLPPLRQRPQDIPLLAHFFLASLGGSRVTAIEAEAMARLCAYRWPGNIRQLRNVIERGINFTDGATLRCGDLPPELDQPEEESTSPDSYAAWERRQIWTLMQRYRANKTRIAQALGISRSTLYKKIRHYGL</sequence>
<keyword evidence="6" id="KW-1133">Transmembrane helix</keyword>
<evidence type="ECO:0000256" key="5">
    <source>
        <dbReference type="ARBA" id="ARBA00023163"/>
    </source>
</evidence>
<dbReference type="PATRIC" id="fig|718251.5.peg.921"/>
<dbReference type="InterPro" id="IPR002078">
    <property type="entry name" value="Sigma_54_int"/>
</dbReference>
<dbReference type="PANTHER" id="PTHR32071:SF57">
    <property type="entry name" value="C4-DICARBOXYLATE TRANSPORT TRANSCRIPTIONAL REGULATORY PROTEIN DCTD"/>
    <property type="match status" value="1"/>
</dbReference>
<dbReference type="GO" id="GO:0043565">
    <property type="term" value="F:sequence-specific DNA binding"/>
    <property type="evidence" value="ECO:0007669"/>
    <property type="project" value="InterPro"/>
</dbReference>
<dbReference type="FunFam" id="3.40.50.300:FF:000006">
    <property type="entry name" value="DNA-binding transcriptional regulator NtrC"/>
    <property type="match status" value="1"/>
</dbReference>
<dbReference type="InterPro" id="IPR027417">
    <property type="entry name" value="P-loop_NTPase"/>
</dbReference>
<dbReference type="AlphaFoldDB" id="A0A0H3DP18"/>
<reference evidence="9" key="1">
    <citation type="submission" date="2010-08" db="EMBL/GenBank/DDBJ databases">
        <title>Genome comparisons of Edwardsiella bacteria analysed using deep sequencing technology.</title>
        <authorList>
            <person name="van Soest J.J."/>
            <person name="Henkel C.V."/>
            <person name="Jansen H.J."/>
            <person name="van den Hondel C.A.M.J.J."/>
            <person name="Bloemberg G.V."/>
            <person name="Meijer A.H."/>
            <person name="Spaink H.P."/>
        </authorList>
    </citation>
    <scope>NUCLEOTIDE SEQUENCE [LARGE SCALE GENOMIC DNA]</scope>
    <source>
        <strain evidence="9">FL6-60</strain>
    </source>
</reference>
<dbReference type="GO" id="GO:0005524">
    <property type="term" value="F:ATP binding"/>
    <property type="evidence" value="ECO:0007669"/>
    <property type="project" value="UniProtKB-KW"/>
</dbReference>
<proteinExistence type="predicted"/>
<accession>A0A0H3DP18</accession>
<evidence type="ECO:0000256" key="3">
    <source>
        <dbReference type="ARBA" id="ARBA00023015"/>
    </source>
</evidence>
<dbReference type="HOGENOM" id="CLU_000445_0_7_6"/>
<dbReference type="PROSITE" id="PS00676">
    <property type="entry name" value="SIGMA54_INTERACT_2"/>
    <property type="match status" value="1"/>
</dbReference>
<dbReference type="SUPFAM" id="SSF52540">
    <property type="entry name" value="P-loop containing nucleoside triphosphate hydrolases"/>
    <property type="match status" value="1"/>
</dbReference>